<protein>
    <recommendedName>
        <fullName evidence="4">Ig-like domain-containing protein</fullName>
    </recommendedName>
</protein>
<feature type="signal peptide" evidence="1">
    <location>
        <begin position="1"/>
        <end position="27"/>
    </location>
</feature>
<keyword evidence="3" id="KW-1185">Reference proteome</keyword>
<dbReference type="AlphaFoldDB" id="A0A1H9TQK0"/>
<evidence type="ECO:0008006" key="4">
    <source>
        <dbReference type="Google" id="ProtNLM"/>
    </source>
</evidence>
<sequence>MSKRSTNLGRRIRIGALALFTVLSSAAASTVAHLPAASAQPLPLNTCASNVDTYTFAAVVTPSKGIRTFPQDTRFSGDGGNKGRCVTGPQGAQRIKLESASGQGVLGCGVSAGVTGDMKWGWYLDDVTRVDTSTVELETFEFAIVDPGGGGSVSKVVTITGQVTAGAYSPGRMSVTYTSFADSTLCESTSGLVVSSGPADEVTFTGLSA</sequence>
<dbReference type="PROSITE" id="PS51318">
    <property type="entry name" value="TAT"/>
    <property type="match status" value="1"/>
</dbReference>
<dbReference type="RefSeq" id="WP_089957722.1">
    <property type="nucleotide sequence ID" value="NZ_FOFR01000019.1"/>
</dbReference>
<organism evidence="2 3">
    <name type="scientific">Lentzea xinjiangensis</name>
    <dbReference type="NCBI Taxonomy" id="402600"/>
    <lineage>
        <taxon>Bacteria</taxon>
        <taxon>Bacillati</taxon>
        <taxon>Actinomycetota</taxon>
        <taxon>Actinomycetes</taxon>
        <taxon>Pseudonocardiales</taxon>
        <taxon>Pseudonocardiaceae</taxon>
        <taxon>Lentzea</taxon>
    </lineage>
</organism>
<evidence type="ECO:0000256" key="1">
    <source>
        <dbReference type="SAM" id="SignalP"/>
    </source>
</evidence>
<gene>
    <name evidence="2" type="ORF">SAMN05216188_1195</name>
</gene>
<keyword evidence="1" id="KW-0732">Signal</keyword>
<name>A0A1H9TQK0_9PSEU</name>
<dbReference type="EMBL" id="FOFR01000019">
    <property type="protein sequence ID" value="SER99269.1"/>
    <property type="molecule type" value="Genomic_DNA"/>
</dbReference>
<dbReference type="Proteomes" id="UP000199352">
    <property type="component" value="Unassembled WGS sequence"/>
</dbReference>
<proteinExistence type="predicted"/>
<evidence type="ECO:0000313" key="3">
    <source>
        <dbReference type="Proteomes" id="UP000199352"/>
    </source>
</evidence>
<evidence type="ECO:0000313" key="2">
    <source>
        <dbReference type="EMBL" id="SER99269.1"/>
    </source>
</evidence>
<accession>A0A1H9TQK0</accession>
<reference evidence="3" key="1">
    <citation type="submission" date="2016-10" db="EMBL/GenBank/DDBJ databases">
        <authorList>
            <person name="Varghese N."/>
            <person name="Submissions S."/>
        </authorList>
    </citation>
    <scope>NUCLEOTIDE SEQUENCE [LARGE SCALE GENOMIC DNA]</scope>
    <source>
        <strain evidence="3">CGMCC 4.3525</strain>
    </source>
</reference>
<dbReference type="InterPro" id="IPR006311">
    <property type="entry name" value="TAT_signal"/>
</dbReference>
<feature type="chain" id="PRO_5038398339" description="Ig-like domain-containing protein" evidence="1">
    <location>
        <begin position="28"/>
        <end position="209"/>
    </location>
</feature>